<feature type="transmembrane region" description="Helical" evidence="2">
    <location>
        <begin position="194"/>
        <end position="214"/>
    </location>
</feature>
<dbReference type="Proteomes" id="UP000809243">
    <property type="component" value="Unassembled WGS sequence"/>
</dbReference>
<organism evidence="3 4">
    <name type="scientific">Candidatus Iainarchaeum sp</name>
    <dbReference type="NCBI Taxonomy" id="3101447"/>
    <lineage>
        <taxon>Archaea</taxon>
        <taxon>Candidatus Iainarchaeota</taxon>
        <taxon>Candidatus Iainarchaeia</taxon>
        <taxon>Candidatus Iainarchaeales</taxon>
        <taxon>Candidatus Iainarchaeaceae</taxon>
        <taxon>Candidatus Iainarchaeum</taxon>
    </lineage>
</organism>
<feature type="coiled-coil region" evidence="1">
    <location>
        <begin position="122"/>
        <end position="149"/>
    </location>
</feature>
<keyword evidence="1" id="KW-0175">Coiled coil</keyword>
<sequence>MPALKSGIIEVIQEMVRNGESEEKIIKNLQELGVDREQAKKLLLLGEADTFALLQSEINKIVKRYVEEEKPRMAVFIREEVRGISDKMTENVEKRALNAFKEDQRFIENQAAVFQARVNQSVKNILELNEETKKSIAEIRKRLSITERAVWEMKDRVLGSKGIDTASKILVALEIGLVGATAYLAFAMGKEASIDLMVAAAAIAAVLATMAIIIRRRL</sequence>
<accession>A0A938YWV4</accession>
<keyword evidence="2" id="KW-0812">Transmembrane</keyword>
<evidence type="ECO:0000256" key="1">
    <source>
        <dbReference type="SAM" id="Coils"/>
    </source>
</evidence>
<dbReference type="EMBL" id="JAFGDB010000039">
    <property type="protein sequence ID" value="MBN2067305.1"/>
    <property type="molecule type" value="Genomic_DNA"/>
</dbReference>
<keyword evidence="2" id="KW-1133">Transmembrane helix</keyword>
<dbReference type="AlphaFoldDB" id="A0A938YWV4"/>
<evidence type="ECO:0000256" key="2">
    <source>
        <dbReference type="SAM" id="Phobius"/>
    </source>
</evidence>
<gene>
    <name evidence="3" type="ORF">JW744_02460</name>
</gene>
<protein>
    <submittedName>
        <fullName evidence="3">Uncharacterized protein</fullName>
    </submittedName>
</protein>
<comment type="caution">
    <text evidence="3">The sequence shown here is derived from an EMBL/GenBank/DDBJ whole genome shotgun (WGS) entry which is preliminary data.</text>
</comment>
<proteinExistence type="predicted"/>
<evidence type="ECO:0000313" key="4">
    <source>
        <dbReference type="Proteomes" id="UP000809243"/>
    </source>
</evidence>
<keyword evidence="2" id="KW-0472">Membrane</keyword>
<feature type="transmembrane region" description="Helical" evidence="2">
    <location>
        <begin position="169"/>
        <end position="188"/>
    </location>
</feature>
<evidence type="ECO:0000313" key="3">
    <source>
        <dbReference type="EMBL" id="MBN2067305.1"/>
    </source>
</evidence>
<name>A0A938YWV4_9ARCH</name>
<reference evidence="3" key="1">
    <citation type="submission" date="2021-01" db="EMBL/GenBank/DDBJ databases">
        <title>Active Sulfur Cycling in an Early Earth Analoge.</title>
        <authorList>
            <person name="Hahn C.R."/>
            <person name="Youssef N.H."/>
            <person name="Elshahed M."/>
        </authorList>
    </citation>
    <scope>NUCLEOTIDE SEQUENCE</scope>
    <source>
        <strain evidence="3">Zod_Metabat.1151</strain>
    </source>
</reference>